<keyword evidence="2" id="KW-0175">Coiled coil</keyword>
<dbReference type="Gene3D" id="2.40.50.100">
    <property type="match status" value="1"/>
</dbReference>
<dbReference type="PANTHER" id="PTHR32347:SF23">
    <property type="entry name" value="BLL5650 PROTEIN"/>
    <property type="match status" value="1"/>
</dbReference>
<dbReference type="PANTHER" id="PTHR32347">
    <property type="entry name" value="EFFLUX SYSTEM COMPONENT YKNX-RELATED"/>
    <property type="match status" value="1"/>
</dbReference>
<evidence type="ECO:0000256" key="3">
    <source>
        <dbReference type="SAM" id="Phobius"/>
    </source>
</evidence>
<dbReference type="Gene3D" id="2.40.30.170">
    <property type="match status" value="1"/>
</dbReference>
<dbReference type="GO" id="GO:0030313">
    <property type="term" value="C:cell envelope"/>
    <property type="evidence" value="ECO:0007669"/>
    <property type="project" value="UniProtKB-SubCell"/>
</dbReference>
<evidence type="ECO:0000313" key="4">
    <source>
        <dbReference type="EMBL" id="MDV3665421.1"/>
    </source>
</evidence>
<protein>
    <submittedName>
        <fullName evidence="4">RND transporter</fullName>
    </submittedName>
</protein>
<dbReference type="InterPro" id="IPR050465">
    <property type="entry name" value="UPF0194_transport"/>
</dbReference>
<keyword evidence="3" id="KW-0812">Transmembrane</keyword>
<reference evidence="4" key="1">
    <citation type="submission" date="2023-02" db="EMBL/GenBank/DDBJ databases">
        <title>Elizabethkingia anophelis draft genomes.</title>
        <authorList>
            <person name="Nicholson A.C."/>
            <person name="Whitney A.M."/>
            <person name="Humrighouse B.W."/>
            <person name="Villarma A."/>
            <person name="Bell M."/>
            <person name="Mcquiston J."/>
        </authorList>
    </citation>
    <scope>NUCLEOTIDE SEQUENCE</scope>
    <source>
        <strain evidence="4">B4955</strain>
    </source>
</reference>
<dbReference type="RefSeq" id="WP_009089230.1">
    <property type="nucleotide sequence ID" value="NZ_CBCRWW010000018.1"/>
</dbReference>
<keyword evidence="3" id="KW-0472">Membrane</keyword>
<evidence type="ECO:0000313" key="5">
    <source>
        <dbReference type="Proteomes" id="UP001189000"/>
    </source>
</evidence>
<accession>A0AAE4P2V3</accession>
<evidence type="ECO:0000256" key="2">
    <source>
        <dbReference type="ARBA" id="ARBA00023054"/>
    </source>
</evidence>
<evidence type="ECO:0000256" key="1">
    <source>
        <dbReference type="ARBA" id="ARBA00004196"/>
    </source>
</evidence>
<comment type="subcellular location">
    <subcellularLocation>
        <location evidence="1">Cell envelope</location>
    </subcellularLocation>
</comment>
<dbReference type="AlphaFoldDB" id="A0AAE4P2V3"/>
<dbReference type="Gene3D" id="1.10.287.470">
    <property type="entry name" value="Helix hairpin bin"/>
    <property type="match status" value="1"/>
</dbReference>
<proteinExistence type="predicted"/>
<gene>
    <name evidence="4" type="ORF">CMU51_15330</name>
</gene>
<keyword evidence="3" id="KW-1133">Transmembrane helix</keyword>
<feature type="transmembrane region" description="Helical" evidence="3">
    <location>
        <begin position="12"/>
        <end position="33"/>
    </location>
</feature>
<organism evidence="4 5">
    <name type="scientific">Elizabethkingia anophelis</name>
    <dbReference type="NCBI Taxonomy" id="1117645"/>
    <lineage>
        <taxon>Bacteria</taxon>
        <taxon>Pseudomonadati</taxon>
        <taxon>Bacteroidota</taxon>
        <taxon>Flavobacteriia</taxon>
        <taxon>Flavobacteriales</taxon>
        <taxon>Weeksellaceae</taxon>
        <taxon>Elizabethkingia</taxon>
    </lineage>
</organism>
<dbReference type="Proteomes" id="UP001189000">
    <property type="component" value="Unassembled WGS sequence"/>
</dbReference>
<dbReference type="GeneID" id="56684114"/>
<dbReference type="Gene3D" id="2.40.420.20">
    <property type="match status" value="1"/>
</dbReference>
<sequence>MDTKIEKKRSKLKIILLALAGVVVLGLFLGYFFRQKKTFNVKEEDLQVEKVTRGKFEDMMMITAQTQSLNSSLVNVMEGGAVKEIFTEDGKMVTKGEPLARVYNPNTEFNFMSQETGIMQQISQMRNTLLELKNQEFTQDKEILQAQNDYNTAQQNYNLQKRLYDAEIGKKTDYDMARQNLAYQQKRKQIVEQSIVNEKHSRASQIAAVNNSIAQMEKSLDVLRNNKNNFLIMSPATGRLSSFSISLGQSLTTGQSIGKVDLMGGYKLVAKIDEYYINKLHAGIKGTLESNGKEYNVIVSKVLPEVVQGQFSAELNFADNNKPDDLKIGMTFGVKLKLSADTQSLMIPKGNFFKDTNGKWIFVTENGKAVRKNISLGRENPLYYEVLSGLKEGEQVIVSDYSDYKKYEILDIKK</sequence>
<comment type="caution">
    <text evidence="4">The sequence shown here is derived from an EMBL/GenBank/DDBJ whole genome shotgun (WGS) entry which is preliminary data.</text>
</comment>
<dbReference type="EMBL" id="NWGY01000015">
    <property type="protein sequence ID" value="MDV3665421.1"/>
    <property type="molecule type" value="Genomic_DNA"/>
</dbReference>
<name>A0AAE4P2V3_9FLAO</name>